<sequence length="299" mass="33494">MRRHLPLAVWAGLGALWTHYLAPFLLLPLYLFLLLEAKNKARALLHFLPLLLFLPWMPALLGQLRGGMAMTAIRPDPVLALEPLYRLGNPDAFGLLLLGVVLYGAWRLRGRREGALVLLPFLGVLLWWAASLLLNTASLRYVGAFVPPMAAALGLAASALSRRTQALLLLALGVAYLGLLLRGEDRPGPPNEGFRRKAEILAALERRVGPFTVLGDERGRLISLRYYWRSESELRPVTPEDPKHPPFNRKGVLVLLQYPGWASEEQVLLQRLLDEAHARGELRVLDRGLVPLYLWEKQP</sequence>
<dbReference type="EMBL" id="CP002778">
    <property type="protein sequence ID" value="AEG34767.1"/>
    <property type="molecule type" value="Genomic_DNA"/>
</dbReference>
<feature type="transmembrane region" description="Helical" evidence="1">
    <location>
        <begin position="44"/>
        <end position="64"/>
    </location>
</feature>
<keyword evidence="2" id="KW-0614">Plasmid</keyword>
<feature type="transmembrane region" description="Helical" evidence="1">
    <location>
        <begin position="140"/>
        <end position="160"/>
    </location>
</feature>
<accession>F6DIV1</accession>
<protein>
    <recommendedName>
        <fullName evidence="4">Glycosyltransferase RgtA/B/C/D-like domain-containing protein</fullName>
    </recommendedName>
</protein>
<dbReference type="KEGG" id="tts:Ththe16_2415"/>
<dbReference type="Proteomes" id="UP000009233">
    <property type="component" value="Plasmid pTHTHE1601"/>
</dbReference>
<feature type="transmembrane region" description="Helical" evidence="1">
    <location>
        <begin position="115"/>
        <end position="134"/>
    </location>
</feature>
<keyword evidence="1" id="KW-0812">Transmembrane</keyword>
<dbReference type="HOGENOM" id="CLU_930446_0_0_0"/>
<keyword evidence="1" id="KW-0472">Membrane</keyword>
<proteinExistence type="predicted"/>
<keyword evidence="1" id="KW-1133">Transmembrane helix</keyword>
<geneLocation type="plasmid" evidence="2 3">
    <name>pTHTHE1601</name>
</geneLocation>
<feature type="transmembrane region" description="Helical" evidence="1">
    <location>
        <begin position="20"/>
        <end position="37"/>
    </location>
</feature>
<name>F6DIV1_THETG</name>
<feature type="transmembrane region" description="Helical" evidence="1">
    <location>
        <begin position="84"/>
        <end position="103"/>
    </location>
</feature>
<reference evidence="2 3" key="1">
    <citation type="submission" date="2011-05" db="EMBL/GenBank/DDBJ databases">
        <title>Complete sequence of plasmid of Thermus thermophilus SG0.5JP17-16.</title>
        <authorList>
            <consortium name="US DOE Joint Genome Institute"/>
            <person name="Lucas S."/>
            <person name="Han J."/>
            <person name="Lapidus A."/>
            <person name="Cheng J.-F."/>
            <person name="Goodwin L."/>
            <person name="Pitluck S."/>
            <person name="Peters L."/>
            <person name="Mikhailova N."/>
            <person name="Teshima H."/>
            <person name="Han C."/>
            <person name="Tapia R."/>
            <person name="Land M."/>
            <person name="Hauser L."/>
            <person name="Kyrpides N."/>
            <person name="Ivanova N."/>
            <person name="Pagani I."/>
            <person name="Allgaier M."/>
            <person name="Hugenholtz P."/>
            <person name="Singer S."/>
            <person name="Gladden J."/>
            <person name="Woyke T."/>
        </authorList>
    </citation>
    <scope>NUCLEOTIDE SEQUENCE [LARGE SCALE GENOMIC DNA]</scope>
    <source>
        <strain evidence="2 3">SG0.5JP17-16</strain>
        <plasmid evidence="3">Plasmid pTHTHE1601</plasmid>
    </source>
</reference>
<dbReference type="PATRIC" id="fig|762633.3.peg.2409"/>
<evidence type="ECO:0000313" key="2">
    <source>
        <dbReference type="EMBL" id="AEG34767.1"/>
    </source>
</evidence>
<organism evidence="2 3">
    <name type="scientific">Thermus thermophilus (strain SG0.5JP17-16)</name>
    <dbReference type="NCBI Taxonomy" id="762633"/>
    <lineage>
        <taxon>Bacteria</taxon>
        <taxon>Thermotogati</taxon>
        <taxon>Deinococcota</taxon>
        <taxon>Deinococci</taxon>
        <taxon>Thermales</taxon>
        <taxon>Thermaceae</taxon>
        <taxon>Thermus</taxon>
    </lineage>
</organism>
<gene>
    <name evidence="2" type="ordered locus">Ththe16_2415</name>
</gene>
<evidence type="ECO:0000313" key="3">
    <source>
        <dbReference type="Proteomes" id="UP000009233"/>
    </source>
</evidence>
<evidence type="ECO:0000256" key="1">
    <source>
        <dbReference type="SAM" id="Phobius"/>
    </source>
</evidence>
<feature type="transmembrane region" description="Helical" evidence="1">
    <location>
        <begin position="167"/>
        <end position="183"/>
    </location>
</feature>
<dbReference type="AlphaFoldDB" id="F6DIV1"/>
<evidence type="ECO:0008006" key="4">
    <source>
        <dbReference type="Google" id="ProtNLM"/>
    </source>
</evidence>